<keyword evidence="4" id="KW-0342">GTP-binding</keyword>
<accession>A0A9K3D9X2</accession>
<feature type="region of interest" description="Disordered" evidence="5">
    <location>
        <begin position="88"/>
        <end position="135"/>
    </location>
</feature>
<dbReference type="SUPFAM" id="SSF52540">
    <property type="entry name" value="P-loop containing nucleoside triphosphate hydrolases"/>
    <property type="match status" value="1"/>
</dbReference>
<evidence type="ECO:0000313" key="6">
    <source>
        <dbReference type="EMBL" id="GIQ90355.1"/>
    </source>
</evidence>
<dbReference type="Gene3D" id="3.40.50.300">
    <property type="entry name" value="P-loop containing nucleotide triphosphate hydrolases"/>
    <property type="match status" value="1"/>
</dbReference>
<feature type="compositionally biased region" description="Basic and acidic residues" evidence="5">
    <location>
        <begin position="120"/>
        <end position="129"/>
    </location>
</feature>
<keyword evidence="3" id="KW-0378">Hydrolase</keyword>
<gene>
    <name evidence="6" type="ORF">KIPB_013121</name>
</gene>
<dbReference type="EMBL" id="BDIP01006078">
    <property type="protein sequence ID" value="GIQ90355.1"/>
    <property type="molecule type" value="Genomic_DNA"/>
</dbReference>
<organism evidence="6 7">
    <name type="scientific">Kipferlia bialata</name>
    <dbReference type="NCBI Taxonomy" id="797122"/>
    <lineage>
        <taxon>Eukaryota</taxon>
        <taxon>Metamonada</taxon>
        <taxon>Carpediemonas-like organisms</taxon>
        <taxon>Kipferlia</taxon>
    </lineage>
</organism>
<evidence type="ECO:0000313" key="7">
    <source>
        <dbReference type="Proteomes" id="UP000265618"/>
    </source>
</evidence>
<dbReference type="InterPro" id="IPR004130">
    <property type="entry name" value="Gpn"/>
</dbReference>
<comment type="similarity">
    <text evidence="1">Belongs to the GPN-loop GTPase family.</text>
</comment>
<evidence type="ECO:0000256" key="1">
    <source>
        <dbReference type="ARBA" id="ARBA00005290"/>
    </source>
</evidence>
<dbReference type="GO" id="GO:0016787">
    <property type="term" value="F:hydrolase activity"/>
    <property type="evidence" value="ECO:0007669"/>
    <property type="project" value="UniProtKB-KW"/>
</dbReference>
<keyword evidence="2" id="KW-0547">Nucleotide-binding</keyword>
<comment type="caution">
    <text evidence="6">The sequence shown here is derived from an EMBL/GenBank/DDBJ whole genome shotgun (WGS) entry which is preliminary data.</text>
</comment>
<name>A0A9K3D9X2_9EUKA</name>
<evidence type="ECO:0000256" key="5">
    <source>
        <dbReference type="SAM" id="MobiDB-lite"/>
    </source>
</evidence>
<feature type="compositionally biased region" description="Basic and acidic residues" evidence="5">
    <location>
        <begin position="88"/>
        <end position="109"/>
    </location>
</feature>
<feature type="non-terminal residue" evidence="6">
    <location>
        <position position="1"/>
    </location>
</feature>
<dbReference type="GO" id="GO:0005525">
    <property type="term" value="F:GTP binding"/>
    <property type="evidence" value="ECO:0007669"/>
    <property type="project" value="UniProtKB-KW"/>
</dbReference>
<protein>
    <submittedName>
        <fullName evidence="6">GPN-loop GTPase 1</fullName>
    </submittedName>
</protein>
<evidence type="ECO:0000256" key="4">
    <source>
        <dbReference type="ARBA" id="ARBA00023134"/>
    </source>
</evidence>
<evidence type="ECO:0000256" key="3">
    <source>
        <dbReference type="ARBA" id="ARBA00022801"/>
    </source>
</evidence>
<keyword evidence="7" id="KW-1185">Reference proteome</keyword>
<sequence>VPLILVFNKADEADTAQLKSWLDDPDCMREAFKKCGEDAGFLASLQQSLALALSEFTVALPPVCVSAITGEGMGDLVDAIERERGTWREDTKERLKQAKEEQEQREADHQSIQMQNMAEDMAREKEFSRLRKQHM</sequence>
<proteinExistence type="inferred from homology"/>
<dbReference type="AlphaFoldDB" id="A0A9K3D9X2"/>
<evidence type="ECO:0000256" key="2">
    <source>
        <dbReference type="ARBA" id="ARBA00022741"/>
    </source>
</evidence>
<dbReference type="Proteomes" id="UP000265618">
    <property type="component" value="Unassembled WGS sequence"/>
</dbReference>
<reference evidence="6 7" key="1">
    <citation type="journal article" date="2018" name="PLoS ONE">
        <title>The draft genome of Kipferlia bialata reveals reductive genome evolution in fornicate parasites.</title>
        <authorList>
            <person name="Tanifuji G."/>
            <person name="Takabayashi S."/>
            <person name="Kume K."/>
            <person name="Takagi M."/>
            <person name="Nakayama T."/>
            <person name="Kamikawa R."/>
            <person name="Inagaki Y."/>
            <person name="Hashimoto T."/>
        </authorList>
    </citation>
    <scope>NUCLEOTIDE SEQUENCE [LARGE SCALE GENOMIC DNA]</scope>
    <source>
        <strain evidence="6">NY0173</strain>
    </source>
</reference>
<dbReference type="Pfam" id="PF03029">
    <property type="entry name" value="ATP_bind_1"/>
    <property type="match status" value="1"/>
</dbReference>
<dbReference type="InterPro" id="IPR027417">
    <property type="entry name" value="P-loop_NTPase"/>
</dbReference>